<gene>
    <name evidence="7" type="ORF">J2853_005172</name>
</gene>
<dbReference type="RefSeq" id="WP_307562024.1">
    <property type="nucleotide sequence ID" value="NZ_JAUSQU010000001.1"/>
</dbReference>
<name>A0ABT9QHV8_9ACTN</name>
<dbReference type="CDD" id="cd16917">
    <property type="entry name" value="HATPase_UhpB-NarQ-NarX-like"/>
    <property type="match status" value="1"/>
</dbReference>
<organism evidence="7 8">
    <name type="scientific">Streptosporangium lutulentum</name>
    <dbReference type="NCBI Taxonomy" id="1461250"/>
    <lineage>
        <taxon>Bacteria</taxon>
        <taxon>Bacillati</taxon>
        <taxon>Actinomycetota</taxon>
        <taxon>Actinomycetes</taxon>
        <taxon>Streptosporangiales</taxon>
        <taxon>Streptosporangiaceae</taxon>
        <taxon>Streptosporangium</taxon>
    </lineage>
</organism>
<evidence type="ECO:0000313" key="8">
    <source>
        <dbReference type="Proteomes" id="UP001225356"/>
    </source>
</evidence>
<keyword evidence="5" id="KW-0902">Two-component regulatory system</keyword>
<dbReference type="InterPro" id="IPR003594">
    <property type="entry name" value="HATPase_dom"/>
</dbReference>
<dbReference type="PANTHER" id="PTHR24421:SF10">
    <property type="entry name" value="NITRATE_NITRITE SENSOR PROTEIN NARQ"/>
    <property type="match status" value="1"/>
</dbReference>
<dbReference type="InterPro" id="IPR036890">
    <property type="entry name" value="HATPase_C_sf"/>
</dbReference>
<dbReference type="Gene3D" id="3.30.565.10">
    <property type="entry name" value="Histidine kinase-like ATPase, C-terminal domain"/>
    <property type="match status" value="1"/>
</dbReference>
<keyword evidence="8" id="KW-1185">Reference proteome</keyword>
<comment type="catalytic activity">
    <reaction evidence="1">
        <text>ATP + protein L-histidine = ADP + protein N-phospho-L-histidine.</text>
        <dbReference type="EC" id="2.7.13.3"/>
    </reaction>
</comment>
<dbReference type="EMBL" id="JAUSQU010000001">
    <property type="protein sequence ID" value="MDP9845961.1"/>
    <property type="molecule type" value="Genomic_DNA"/>
</dbReference>
<dbReference type="GO" id="GO:0016301">
    <property type="term" value="F:kinase activity"/>
    <property type="evidence" value="ECO:0007669"/>
    <property type="project" value="UniProtKB-KW"/>
</dbReference>
<dbReference type="PANTHER" id="PTHR24421">
    <property type="entry name" value="NITRATE/NITRITE SENSOR PROTEIN NARX-RELATED"/>
    <property type="match status" value="1"/>
</dbReference>
<dbReference type="EC" id="2.7.13.3" evidence="2"/>
<proteinExistence type="predicted"/>
<keyword evidence="4 7" id="KW-0418">Kinase</keyword>
<evidence type="ECO:0000256" key="1">
    <source>
        <dbReference type="ARBA" id="ARBA00000085"/>
    </source>
</evidence>
<dbReference type="SUPFAM" id="SSF55874">
    <property type="entry name" value="ATPase domain of HSP90 chaperone/DNA topoisomerase II/histidine kinase"/>
    <property type="match status" value="1"/>
</dbReference>
<sequence length="106" mass="11230">MRVELRGEESLRDRTAHRVVQEALTNATKHAPGAPVTVEVRKDSTEVTVTVTSGASEAAPGRSRGGGLGLIGLRERVRLAGGTFESGPRDGGFLVVARFPHKDGVR</sequence>
<evidence type="ECO:0000256" key="2">
    <source>
        <dbReference type="ARBA" id="ARBA00012438"/>
    </source>
</evidence>
<dbReference type="InterPro" id="IPR050482">
    <property type="entry name" value="Sensor_HK_TwoCompSys"/>
</dbReference>
<dbReference type="Proteomes" id="UP001225356">
    <property type="component" value="Unassembled WGS sequence"/>
</dbReference>
<comment type="caution">
    <text evidence="7">The sequence shown here is derived from an EMBL/GenBank/DDBJ whole genome shotgun (WGS) entry which is preliminary data.</text>
</comment>
<feature type="domain" description="Histidine kinase/HSP90-like ATPase" evidence="6">
    <location>
        <begin position="15"/>
        <end position="101"/>
    </location>
</feature>
<evidence type="ECO:0000256" key="4">
    <source>
        <dbReference type="ARBA" id="ARBA00022777"/>
    </source>
</evidence>
<dbReference type="Pfam" id="PF02518">
    <property type="entry name" value="HATPase_c"/>
    <property type="match status" value="1"/>
</dbReference>
<protein>
    <recommendedName>
        <fullName evidence="2">histidine kinase</fullName>
        <ecNumber evidence="2">2.7.13.3</ecNumber>
    </recommendedName>
</protein>
<keyword evidence="3" id="KW-0808">Transferase</keyword>
<evidence type="ECO:0000256" key="5">
    <source>
        <dbReference type="ARBA" id="ARBA00023012"/>
    </source>
</evidence>
<evidence type="ECO:0000313" key="7">
    <source>
        <dbReference type="EMBL" id="MDP9845961.1"/>
    </source>
</evidence>
<reference evidence="7 8" key="1">
    <citation type="submission" date="2023-07" db="EMBL/GenBank/DDBJ databases">
        <title>Sequencing the genomes of 1000 actinobacteria strains.</title>
        <authorList>
            <person name="Klenk H.-P."/>
        </authorList>
    </citation>
    <scope>NUCLEOTIDE SEQUENCE [LARGE SCALE GENOMIC DNA]</scope>
    <source>
        <strain evidence="7 8">DSM 46740</strain>
    </source>
</reference>
<evidence type="ECO:0000256" key="3">
    <source>
        <dbReference type="ARBA" id="ARBA00022679"/>
    </source>
</evidence>
<evidence type="ECO:0000259" key="6">
    <source>
        <dbReference type="Pfam" id="PF02518"/>
    </source>
</evidence>
<accession>A0ABT9QHV8</accession>